<protein>
    <submittedName>
        <fullName evidence="2">Kolobok-2 xt</fullName>
    </submittedName>
</protein>
<dbReference type="PANTHER" id="PTHR36981">
    <property type="entry name" value="ZGC:195170"/>
    <property type="match status" value="1"/>
</dbReference>
<evidence type="ECO:0000259" key="1">
    <source>
        <dbReference type="Pfam" id="PF20478"/>
    </source>
</evidence>
<dbReference type="InterPro" id="IPR046815">
    <property type="entry name" value="P2RX7_C"/>
</dbReference>
<dbReference type="Pfam" id="PF20478">
    <property type="entry name" value="P2RX7_C"/>
    <property type="match status" value="1"/>
</dbReference>
<dbReference type="EMBL" id="GFPF01009275">
    <property type="protein sequence ID" value="MAA20421.1"/>
    <property type="molecule type" value="Transcribed_RNA"/>
</dbReference>
<dbReference type="AlphaFoldDB" id="A0A224Z0I0"/>
<feature type="domain" description="P2X purinoreceptor 7 intracellular" evidence="1">
    <location>
        <begin position="7"/>
        <end position="132"/>
    </location>
</feature>
<dbReference type="PANTHER" id="PTHR36981:SF1">
    <property type="entry name" value="P2X PURINORECEPTOR 7 INTRACELLULAR DOMAIN-CONTAINING PROTEIN"/>
    <property type="match status" value="1"/>
</dbReference>
<organism evidence="2">
    <name type="scientific">Rhipicephalus zambeziensis</name>
    <dbReference type="NCBI Taxonomy" id="60191"/>
    <lineage>
        <taxon>Eukaryota</taxon>
        <taxon>Metazoa</taxon>
        <taxon>Ecdysozoa</taxon>
        <taxon>Arthropoda</taxon>
        <taxon>Chelicerata</taxon>
        <taxon>Arachnida</taxon>
        <taxon>Acari</taxon>
        <taxon>Parasitiformes</taxon>
        <taxon>Ixodida</taxon>
        <taxon>Ixodoidea</taxon>
        <taxon>Ixodidae</taxon>
        <taxon>Rhipicephalinae</taxon>
        <taxon>Rhipicephalus</taxon>
        <taxon>Rhipicephalus</taxon>
    </lineage>
</organism>
<reference evidence="2" key="1">
    <citation type="journal article" date="2017" name="Parasit. Vectors">
        <title>Sialotranscriptomics of Rhipicephalus zambeziensis reveals intricate expression profiles of secretory proteins and suggests tight temporal transcriptional regulation during blood-feeding.</title>
        <authorList>
            <person name="de Castro M.H."/>
            <person name="de Klerk D."/>
            <person name="Pienaar R."/>
            <person name="Rees D.J.G."/>
            <person name="Mans B.J."/>
        </authorList>
    </citation>
    <scope>NUCLEOTIDE SEQUENCE</scope>
    <source>
        <tissue evidence="2">Salivary glands</tissue>
    </source>
</reference>
<sequence>MMPDTPSECDDVCQCGSCHPMETEVESLCCHEIAKVHALVPGNEQCITAHQTFQRACLDINVLQIAYYALMEDRPGVIADQEIHRRYRYTAYRQFVRWVWHRLGRKKRTVLPSCVVAAVRDAFPSESYSGFKYPEY</sequence>
<evidence type="ECO:0000313" key="2">
    <source>
        <dbReference type="EMBL" id="MAA20421.1"/>
    </source>
</evidence>
<accession>A0A224Z0I0</accession>
<name>A0A224Z0I0_9ACAR</name>
<proteinExistence type="predicted"/>